<dbReference type="NCBIfam" id="TIGR03002">
    <property type="entry name" value="outer_YhbN_LptA"/>
    <property type="match status" value="1"/>
</dbReference>
<reference evidence="7 8" key="1">
    <citation type="submission" date="2016-01" db="EMBL/GenBank/DDBJ databases">
        <title>Genome sequence of the acidophilic iron oxidising Ferrovum strain Z-31.</title>
        <authorList>
            <person name="Poehlein A."/>
            <person name="Ullrich S.R."/>
            <person name="Schloemann M."/>
            <person name="Muehling M."/>
            <person name="Daniel R."/>
        </authorList>
    </citation>
    <scope>NUCLEOTIDE SEQUENCE [LARGE SCALE GENOMIC DNA]</scope>
    <source>
        <strain evidence="7 8">Z-31</strain>
    </source>
</reference>
<dbReference type="InterPro" id="IPR014340">
    <property type="entry name" value="LptA"/>
</dbReference>
<dbReference type="GO" id="GO:0015920">
    <property type="term" value="P:lipopolysaccharide transport"/>
    <property type="evidence" value="ECO:0007669"/>
    <property type="project" value="UniProtKB-UniRule"/>
</dbReference>
<evidence type="ECO:0000256" key="1">
    <source>
        <dbReference type="ARBA" id="ARBA00022448"/>
    </source>
</evidence>
<evidence type="ECO:0000256" key="3">
    <source>
        <dbReference type="ARBA" id="ARBA00022764"/>
    </source>
</evidence>
<dbReference type="GO" id="GO:0030288">
    <property type="term" value="C:outer membrane-bounded periplasmic space"/>
    <property type="evidence" value="ECO:0007669"/>
    <property type="project" value="TreeGrafter"/>
</dbReference>
<dbReference type="InterPro" id="IPR005653">
    <property type="entry name" value="OstA-like_N"/>
</dbReference>
<comment type="function">
    <text evidence="4">Involved in the assembly of lipopolysaccharide (LPS). Required for the translocation of LPS from the inner membrane to the outer membrane.</text>
</comment>
<dbReference type="PANTHER" id="PTHR36504:SF1">
    <property type="entry name" value="LIPOPOLYSACCHARIDE EXPORT SYSTEM PROTEIN LPTA"/>
    <property type="match status" value="1"/>
</dbReference>
<accession>A0A149W116</accession>
<feature type="domain" description="Organic solvent tolerance-like N-terminal" evidence="6">
    <location>
        <begin position="36"/>
        <end position="146"/>
    </location>
</feature>
<feature type="chain" id="PRO_5009000235" description="Lipopolysaccharide export system protein LptA" evidence="4">
    <location>
        <begin position="27"/>
        <end position="210"/>
    </location>
</feature>
<comment type="subcellular location">
    <subcellularLocation>
        <location evidence="4">Periplasm</location>
    </subcellularLocation>
</comment>
<keyword evidence="1 4" id="KW-0813">Transport</keyword>
<dbReference type="Gene3D" id="2.60.450.10">
    <property type="entry name" value="Lipopolysaccharide (LPS) transport protein A like domain"/>
    <property type="match status" value="1"/>
</dbReference>
<dbReference type="EMBL" id="LRRD01000004">
    <property type="protein sequence ID" value="KXW59161.1"/>
    <property type="molecule type" value="Genomic_DNA"/>
</dbReference>
<dbReference type="AlphaFoldDB" id="A0A149W116"/>
<organism evidence="7 8">
    <name type="scientific">Ferrovum myxofaciens</name>
    <dbReference type="NCBI Taxonomy" id="416213"/>
    <lineage>
        <taxon>Bacteria</taxon>
        <taxon>Pseudomonadati</taxon>
        <taxon>Pseudomonadota</taxon>
        <taxon>Betaproteobacteria</taxon>
        <taxon>Ferrovales</taxon>
        <taxon>Ferrovaceae</taxon>
        <taxon>Ferrovum</taxon>
    </lineage>
</organism>
<dbReference type="GO" id="GO:0043165">
    <property type="term" value="P:Gram-negative-bacterium-type cell outer membrane assembly"/>
    <property type="evidence" value="ECO:0007669"/>
    <property type="project" value="UniProtKB-UniRule"/>
</dbReference>
<gene>
    <name evidence="4 7" type="primary">lptA</name>
    <name evidence="7" type="ORF">FEMY_02180</name>
</gene>
<dbReference type="PATRIC" id="fig|1789004.3.peg.220"/>
<evidence type="ECO:0000256" key="4">
    <source>
        <dbReference type="HAMAP-Rule" id="MF_01914"/>
    </source>
</evidence>
<sequence precursor="true">MPNFSIILRLVTLSGCLVGIVTAVHAEKSDHDQPVNIEADRMTADDAKKVSYFEGSVVLTQGTIHLTADHMTVREDPEGMKYASAFGNPVTFRQKRDGVDEWVDGKAQHVEYNGKIERIELFDHAVVHQGKDEIKGDYLSYDTKTEFLRANGVSDEQKGKPPGRVHVVLQPKKNEQKSAGKGGTASTPATVIKDKPPPSLILKQDTDLSP</sequence>
<dbReference type="GO" id="GO:0001530">
    <property type="term" value="F:lipopolysaccharide binding"/>
    <property type="evidence" value="ECO:0007669"/>
    <property type="project" value="InterPro"/>
</dbReference>
<dbReference type="GO" id="GO:0017089">
    <property type="term" value="F:glycolipid transfer activity"/>
    <property type="evidence" value="ECO:0007669"/>
    <property type="project" value="TreeGrafter"/>
</dbReference>
<comment type="caution">
    <text evidence="7">The sequence shown here is derived from an EMBL/GenBank/DDBJ whole genome shotgun (WGS) entry which is preliminary data.</text>
</comment>
<keyword evidence="2 4" id="KW-0732">Signal</keyword>
<comment type="subunit">
    <text evidence="4">Component of the lipopolysaccharide transport and assembly complex.</text>
</comment>
<evidence type="ECO:0000259" key="6">
    <source>
        <dbReference type="Pfam" id="PF03968"/>
    </source>
</evidence>
<keyword evidence="8" id="KW-1185">Reference proteome</keyword>
<dbReference type="HAMAP" id="MF_01914">
    <property type="entry name" value="LPS_assembly_LptA"/>
    <property type="match status" value="1"/>
</dbReference>
<dbReference type="Pfam" id="PF03968">
    <property type="entry name" value="LptD_N"/>
    <property type="match status" value="1"/>
</dbReference>
<dbReference type="PANTHER" id="PTHR36504">
    <property type="entry name" value="LIPOPOLYSACCHARIDE EXPORT SYSTEM PROTEIN LPTA"/>
    <property type="match status" value="1"/>
</dbReference>
<proteinExistence type="inferred from homology"/>
<keyword evidence="3 4" id="KW-0574">Periplasm</keyword>
<evidence type="ECO:0000313" key="8">
    <source>
        <dbReference type="Proteomes" id="UP000075653"/>
    </source>
</evidence>
<dbReference type="InterPro" id="IPR052037">
    <property type="entry name" value="LPS_export_LptA"/>
</dbReference>
<evidence type="ECO:0000313" key="7">
    <source>
        <dbReference type="EMBL" id="KXW59161.1"/>
    </source>
</evidence>
<feature type="region of interest" description="Disordered" evidence="5">
    <location>
        <begin position="153"/>
        <end position="210"/>
    </location>
</feature>
<dbReference type="STRING" id="1789004.FEMY_02180"/>
<dbReference type="GO" id="GO:0009279">
    <property type="term" value="C:cell outer membrane"/>
    <property type="evidence" value="ECO:0007669"/>
    <property type="project" value="TreeGrafter"/>
</dbReference>
<protein>
    <recommendedName>
        <fullName evidence="4">Lipopolysaccharide export system protein LptA</fullName>
    </recommendedName>
</protein>
<evidence type="ECO:0000256" key="5">
    <source>
        <dbReference type="SAM" id="MobiDB-lite"/>
    </source>
</evidence>
<comment type="similarity">
    <text evidence="4">Belongs to the LptA family.</text>
</comment>
<evidence type="ECO:0000256" key="2">
    <source>
        <dbReference type="ARBA" id="ARBA00022729"/>
    </source>
</evidence>
<name>A0A149W116_9PROT</name>
<dbReference type="RefSeq" id="WP_082783072.1">
    <property type="nucleotide sequence ID" value="NZ_LRRD01000004.1"/>
</dbReference>
<dbReference type="Proteomes" id="UP000075653">
    <property type="component" value="Unassembled WGS sequence"/>
</dbReference>
<feature type="signal peptide" evidence="4">
    <location>
        <begin position="1"/>
        <end position="26"/>
    </location>
</feature>